<keyword evidence="12" id="KW-1185">Reference proteome</keyword>
<dbReference type="RefSeq" id="WP_046488590.1">
    <property type="nucleotide sequence ID" value="NZ_LN827929.1"/>
</dbReference>
<dbReference type="PANTHER" id="PTHR21342:SF1">
    <property type="entry name" value="PHOSPHOPANTETHEINE ADENYLYLTRANSFERASE"/>
    <property type="match status" value="1"/>
</dbReference>
<evidence type="ECO:0000256" key="5">
    <source>
        <dbReference type="ARBA" id="ARBA00022840"/>
    </source>
</evidence>
<dbReference type="UniPathway" id="UPA00241">
    <property type="reaction ID" value="UER00355"/>
</dbReference>
<comment type="function">
    <text evidence="9">Reversibly transfers an adenylyl group from ATP to 4'-phosphopantetheine, yielding dephospho-CoA (dPCoA) and pyrophosphate.</text>
</comment>
<keyword evidence="5 9" id="KW-0067">ATP-binding</keyword>
<keyword evidence="4 9" id="KW-0547">Nucleotide-binding</keyword>
<accession>A0A0D6EWY0</accession>
<evidence type="ECO:0000256" key="7">
    <source>
        <dbReference type="ARBA" id="ARBA00022993"/>
    </source>
</evidence>
<dbReference type="NCBIfam" id="TIGR00125">
    <property type="entry name" value="cyt_tran_rel"/>
    <property type="match status" value="1"/>
</dbReference>
<dbReference type="Proteomes" id="UP000064007">
    <property type="component" value="Chromosome 1"/>
</dbReference>
<evidence type="ECO:0000313" key="12">
    <source>
        <dbReference type="Proteomes" id="UP000064007"/>
    </source>
</evidence>
<dbReference type="GO" id="GO:0004595">
    <property type="term" value="F:pantetheine-phosphate adenylyltransferase activity"/>
    <property type="evidence" value="ECO:0007669"/>
    <property type="project" value="UniProtKB-UniRule"/>
</dbReference>
<evidence type="ECO:0000256" key="2">
    <source>
        <dbReference type="ARBA" id="ARBA00022679"/>
    </source>
</evidence>
<proteinExistence type="inferred from homology"/>
<feature type="binding site" evidence="9">
    <location>
        <position position="92"/>
    </location>
    <ligand>
        <name>substrate</name>
    </ligand>
</feature>
<sequence>MTQSNLSIAIYPGTFDPITLGHENIAHRATRIFDKIIVAVASNASKKCFFSFEERVGLVKAVFSEHKAIEVIGFNGLLMDFVEAQNAHVVIRGLRAVSDFEYEFQLAGMNRKLYPNVETLFLTPSEQFTFVSSSLVREVATLGGNIEQFVSPIVKEAMKKTGR</sequence>
<keyword evidence="7 9" id="KW-0173">Coenzyme A biosynthesis</keyword>
<feature type="binding site" evidence="9">
    <location>
        <position position="22"/>
    </location>
    <ligand>
        <name>ATP</name>
        <dbReference type="ChEBI" id="CHEBI:30616"/>
    </ligand>
</feature>
<dbReference type="SUPFAM" id="SSF52374">
    <property type="entry name" value="Nucleotidylyl transferase"/>
    <property type="match status" value="1"/>
</dbReference>
<dbReference type="PANTHER" id="PTHR21342">
    <property type="entry name" value="PHOSPHOPANTETHEINE ADENYLYLTRANSFERASE"/>
    <property type="match status" value="1"/>
</dbReference>
<evidence type="ECO:0000256" key="6">
    <source>
        <dbReference type="ARBA" id="ARBA00022842"/>
    </source>
</evidence>
<keyword evidence="6 9" id="KW-0460">Magnesium</keyword>
<reference evidence="12" key="1">
    <citation type="submission" date="2014-12" db="EMBL/GenBank/DDBJ databases">
        <authorList>
            <person name="Salcher M.M."/>
        </authorList>
    </citation>
    <scope>NUCLEOTIDE SEQUENCE [LARGE SCALE GENOMIC DNA]</scope>
    <source>
        <strain evidence="12">MMS-10A-171</strain>
    </source>
</reference>
<feature type="binding site" evidence="9">
    <location>
        <begin position="14"/>
        <end position="15"/>
    </location>
    <ligand>
        <name>ATP</name>
        <dbReference type="ChEBI" id="CHEBI:30616"/>
    </ligand>
</feature>
<feature type="binding site" evidence="9">
    <location>
        <position position="14"/>
    </location>
    <ligand>
        <name>substrate</name>
    </ligand>
</feature>
<dbReference type="Pfam" id="PF01467">
    <property type="entry name" value="CTP_transf_like"/>
    <property type="match status" value="1"/>
</dbReference>
<gene>
    <name evidence="9 11" type="primary">coaD</name>
    <name evidence="11" type="ORF">BN1208_1058</name>
</gene>
<evidence type="ECO:0000256" key="1">
    <source>
        <dbReference type="ARBA" id="ARBA00022490"/>
    </source>
</evidence>
<dbReference type="AlphaFoldDB" id="A0A0D6EWY0"/>
<dbReference type="GO" id="GO:0005524">
    <property type="term" value="F:ATP binding"/>
    <property type="evidence" value="ECO:0007669"/>
    <property type="project" value="UniProtKB-KW"/>
</dbReference>
<feature type="binding site" evidence="9">
    <location>
        <begin position="128"/>
        <end position="134"/>
    </location>
    <ligand>
        <name>ATP</name>
        <dbReference type="ChEBI" id="CHEBI:30616"/>
    </ligand>
</feature>
<keyword evidence="3 9" id="KW-0548">Nucleotidyltransferase</keyword>
<evidence type="ECO:0000256" key="3">
    <source>
        <dbReference type="ARBA" id="ARBA00022695"/>
    </source>
</evidence>
<dbReference type="OrthoDB" id="9806661at2"/>
<dbReference type="NCBIfam" id="TIGR01510">
    <property type="entry name" value="coaD_prev_kdtB"/>
    <property type="match status" value="1"/>
</dbReference>
<dbReference type="CDD" id="cd02163">
    <property type="entry name" value="PPAT"/>
    <property type="match status" value="1"/>
</dbReference>
<comment type="catalytic activity">
    <reaction evidence="8 9">
        <text>(R)-4'-phosphopantetheine + ATP + H(+) = 3'-dephospho-CoA + diphosphate</text>
        <dbReference type="Rhea" id="RHEA:19801"/>
        <dbReference type="ChEBI" id="CHEBI:15378"/>
        <dbReference type="ChEBI" id="CHEBI:30616"/>
        <dbReference type="ChEBI" id="CHEBI:33019"/>
        <dbReference type="ChEBI" id="CHEBI:57328"/>
        <dbReference type="ChEBI" id="CHEBI:61723"/>
        <dbReference type="EC" id="2.7.7.3"/>
    </reaction>
</comment>
<protein>
    <recommendedName>
        <fullName evidence="9">Phosphopantetheine adenylyltransferase</fullName>
        <ecNumber evidence="9">2.7.7.3</ecNumber>
    </recommendedName>
    <alternativeName>
        <fullName evidence="9">Dephospho-CoA pyrophosphorylase</fullName>
    </alternativeName>
    <alternativeName>
        <fullName evidence="9">Pantetheine-phosphate adenylyltransferase</fullName>
        <shortName evidence="9">PPAT</shortName>
    </alternativeName>
</protein>
<dbReference type="STRING" id="1581557.BN1208_1058"/>
<dbReference type="KEGG" id="mbat:BN1208_1058"/>
<evidence type="ECO:0000256" key="8">
    <source>
        <dbReference type="ARBA" id="ARBA00029346"/>
    </source>
</evidence>
<feature type="binding site" evidence="9">
    <location>
        <position position="78"/>
    </location>
    <ligand>
        <name>substrate</name>
    </ligand>
</feature>
<keyword evidence="1 9" id="KW-0963">Cytoplasm</keyword>
<evidence type="ECO:0000256" key="4">
    <source>
        <dbReference type="ARBA" id="ARBA00022741"/>
    </source>
</evidence>
<dbReference type="HOGENOM" id="CLU_100149_0_1_4"/>
<comment type="subunit">
    <text evidence="9">Homohexamer.</text>
</comment>
<feature type="domain" description="Cytidyltransferase-like" evidence="10">
    <location>
        <begin position="10"/>
        <end position="138"/>
    </location>
</feature>
<dbReference type="EC" id="2.7.7.3" evidence="9"/>
<feature type="site" description="Transition state stabilizer" evidence="9">
    <location>
        <position position="22"/>
    </location>
</feature>
<dbReference type="PRINTS" id="PR01020">
    <property type="entry name" value="LPSBIOSNTHSS"/>
</dbReference>
<feature type="binding site" evidence="9">
    <location>
        <position position="103"/>
    </location>
    <ligand>
        <name>ATP</name>
        <dbReference type="ChEBI" id="CHEBI:30616"/>
    </ligand>
</feature>
<dbReference type="EMBL" id="LN827929">
    <property type="protein sequence ID" value="CEZ19939.1"/>
    <property type="molecule type" value="Genomic_DNA"/>
</dbReference>
<feature type="binding site" evidence="9">
    <location>
        <begin position="93"/>
        <end position="95"/>
    </location>
    <ligand>
        <name>ATP</name>
        <dbReference type="ChEBI" id="CHEBI:30616"/>
    </ligand>
</feature>
<evidence type="ECO:0000259" key="10">
    <source>
        <dbReference type="Pfam" id="PF01467"/>
    </source>
</evidence>
<comment type="cofactor">
    <cofactor evidence="9">
        <name>Mg(2+)</name>
        <dbReference type="ChEBI" id="CHEBI:18420"/>
    </cofactor>
</comment>
<feature type="binding site" evidence="9">
    <location>
        <position position="46"/>
    </location>
    <ligand>
        <name>substrate</name>
    </ligand>
</feature>
<dbReference type="InterPro" id="IPR001980">
    <property type="entry name" value="PPAT"/>
</dbReference>
<dbReference type="GO" id="GO:0005737">
    <property type="term" value="C:cytoplasm"/>
    <property type="evidence" value="ECO:0007669"/>
    <property type="project" value="UniProtKB-SubCell"/>
</dbReference>
<dbReference type="InterPro" id="IPR014729">
    <property type="entry name" value="Rossmann-like_a/b/a_fold"/>
</dbReference>
<dbReference type="GO" id="GO:0015937">
    <property type="term" value="P:coenzyme A biosynthetic process"/>
    <property type="evidence" value="ECO:0007669"/>
    <property type="project" value="UniProtKB-UniRule"/>
</dbReference>
<comment type="pathway">
    <text evidence="9">Cofactor biosynthesis; coenzyme A biosynthesis; CoA from (R)-pantothenate: step 4/5.</text>
</comment>
<dbReference type="HAMAP" id="MF_00151">
    <property type="entry name" value="PPAT_bact"/>
    <property type="match status" value="1"/>
</dbReference>
<keyword evidence="2 9" id="KW-0808">Transferase</keyword>
<comment type="similarity">
    <text evidence="9">Belongs to the bacterial CoaD family.</text>
</comment>
<dbReference type="InterPro" id="IPR004821">
    <property type="entry name" value="Cyt_trans-like"/>
</dbReference>
<evidence type="ECO:0000256" key="9">
    <source>
        <dbReference type="HAMAP-Rule" id="MF_00151"/>
    </source>
</evidence>
<evidence type="ECO:0000313" key="11">
    <source>
        <dbReference type="EMBL" id="CEZ19939.1"/>
    </source>
</evidence>
<dbReference type="Gene3D" id="3.40.50.620">
    <property type="entry name" value="HUPs"/>
    <property type="match status" value="1"/>
</dbReference>
<comment type="subcellular location">
    <subcellularLocation>
        <location evidence="9">Cytoplasm</location>
    </subcellularLocation>
</comment>
<name>A0A0D6EWY0_9PROT</name>
<organism evidence="11 12">
    <name type="scientific">Candidatus Methylopumilus planktonicus</name>
    <dbReference type="NCBI Taxonomy" id="1581557"/>
    <lineage>
        <taxon>Bacteria</taxon>
        <taxon>Pseudomonadati</taxon>
        <taxon>Pseudomonadota</taxon>
        <taxon>Betaproteobacteria</taxon>
        <taxon>Nitrosomonadales</taxon>
        <taxon>Methylophilaceae</taxon>
        <taxon>Candidatus Methylopumilus</taxon>
    </lineage>
</organism>